<proteinExistence type="predicted"/>
<gene>
    <name evidence="2" type="ordered locus">Pmen_1144</name>
</gene>
<dbReference type="PATRIC" id="fig|399739.8.peg.1159"/>
<dbReference type="Pfam" id="PF03992">
    <property type="entry name" value="ABM"/>
    <property type="match status" value="1"/>
</dbReference>
<keyword evidence="2" id="KW-0560">Oxidoreductase</keyword>
<dbReference type="EMBL" id="CP000680">
    <property type="protein sequence ID" value="ABP83911.1"/>
    <property type="molecule type" value="Genomic_DNA"/>
</dbReference>
<sequence>MTIGIFATITPQPQHREAVEQALRLMVQHSRAEAGNLRYDLFLRDDGQAFDLFELYVDQAAVDAHCQSAHYQHYRAATADWLSAPTQVRVVHALDLAPFSQSGEKRS</sequence>
<dbReference type="SUPFAM" id="SSF54909">
    <property type="entry name" value="Dimeric alpha+beta barrel"/>
    <property type="match status" value="1"/>
</dbReference>
<dbReference type="HOGENOM" id="CLU_131496_6_3_6"/>
<dbReference type="PANTHER" id="PTHR33336">
    <property type="entry name" value="QUINOL MONOOXYGENASE YGIN-RELATED"/>
    <property type="match status" value="1"/>
</dbReference>
<feature type="domain" description="ABM" evidence="1">
    <location>
        <begin position="3"/>
        <end position="91"/>
    </location>
</feature>
<accession>A4XRE5</accession>
<dbReference type="AlphaFoldDB" id="A4XRE5"/>
<organism evidence="2">
    <name type="scientific">Ectopseudomonas mendocina (strain ymp)</name>
    <name type="common">Pseudomonas mendocina</name>
    <dbReference type="NCBI Taxonomy" id="399739"/>
    <lineage>
        <taxon>Bacteria</taxon>
        <taxon>Pseudomonadati</taxon>
        <taxon>Pseudomonadota</taxon>
        <taxon>Gammaproteobacteria</taxon>
        <taxon>Pseudomonadales</taxon>
        <taxon>Pseudomonadaceae</taxon>
        <taxon>Ectopseudomonas</taxon>
    </lineage>
</organism>
<dbReference type="KEGG" id="pmy:Pmen_1144"/>
<name>A4XRE5_ECTM1</name>
<dbReference type="PROSITE" id="PS51725">
    <property type="entry name" value="ABM"/>
    <property type="match status" value="1"/>
</dbReference>
<keyword evidence="2" id="KW-0503">Monooxygenase</keyword>
<reference evidence="2" key="1">
    <citation type="submission" date="2007-04" db="EMBL/GenBank/DDBJ databases">
        <title>Complete sequence of Pseudomonas mendocina ymp.</title>
        <authorList>
            <consortium name="US DOE Joint Genome Institute"/>
            <person name="Copeland A."/>
            <person name="Lucas S."/>
            <person name="Lapidus A."/>
            <person name="Barry K."/>
            <person name="Glavina del Rio T."/>
            <person name="Dalin E."/>
            <person name="Tice H."/>
            <person name="Pitluck S."/>
            <person name="Kiss H."/>
            <person name="Brettin T."/>
            <person name="Detter J.C."/>
            <person name="Bruce D."/>
            <person name="Han C."/>
            <person name="Schmutz J."/>
            <person name="Larimer F."/>
            <person name="Land M."/>
            <person name="Hauser L."/>
            <person name="Kyrpides N."/>
            <person name="Mikhailova N."/>
            <person name="Hersman L."/>
            <person name="Dubois J."/>
            <person name="Maurice P."/>
            <person name="Richardson P."/>
        </authorList>
    </citation>
    <scope>NUCLEOTIDE SEQUENCE [LARGE SCALE GENOMIC DNA]</scope>
    <source>
        <strain evidence="2">Ymp</strain>
    </source>
</reference>
<dbReference type="eggNOG" id="COG1359">
    <property type="taxonomic scope" value="Bacteria"/>
</dbReference>
<dbReference type="InterPro" id="IPR007138">
    <property type="entry name" value="ABM_dom"/>
</dbReference>
<dbReference type="InterPro" id="IPR011008">
    <property type="entry name" value="Dimeric_a/b-barrel"/>
</dbReference>
<dbReference type="PANTHER" id="PTHR33336:SF3">
    <property type="entry name" value="ABM DOMAIN-CONTAINING PROTEIN"/>
    <property type="match status" value="1"/>
</dbReference>
<evidence type="ECO:0000259" key="1">
    <source>
        <dbReference type="PROSITE" id="PS51725"/>
    </source>
</evidence>
<dbReference type="STRING" id="399739.Pmen_1144"/>
<dbReference type="InterPro" id="IPR050744">
    <property type="entry name" value="AI-2_Isomerase_LsrG"/>
</dbReference>
<dbReference type="Gene3D" id="3.30.70.100">
    <property type="match status" value="1"/>
</dbReference>
<evidence type="ECO:0000313" key="2">
    <source>
        <dbReference type="EMBL" id="ABP83911.1"/>
    </source>
</evidence>
<dbReference type="GO" id="GO:0004497">
    <property type="term" value="F:monooxygenase activity"/>
    <property type="evidence" value="ECO:0007669"/>
    <property type="project" value="UniProtKB-KW"/>
</dbReference>
<protein>
    <submittedName>
        <fullName evidence="2">Antibiotic biosynthesis monooxygenase</fullName>
    </submittedName>
</protein>